<proteinExistence type="predicted"/>
<keyword evidence="2" id="KW-1185">Reference proteome</keyword>
<dbReference type="Proteomes" id="UP001454036">
    <property type="component" value="Unassembled WGS sequence"/>
</dbReference>
<gene>
    <name evidence="1" type="ORF">LIER_04991</name>
</gene>
<accession>A0AAV3NYT0</accession>
<protein>
    <submittedName>
        <fullName evidence="1">Uncharacterized protein</fullName>
    </submittedName>
</protein>
<sequence>MAYTPLYRGCTAKWTSLRSSNSKRNRSWSSLQEKVLHLKGSNQESSDPPRGFHFLGSMISVGRVQWQGPLKICGNFGYIYGYWEWVKVVLNRCGVMVTNASLTGMVQASLCVYDCSDKFLKAFCENWCPSTNILIIL</sequence>
<dbReference type="EMBL" id="BAABME010000664">
    <property type="protein sequence ID" value="GAA0144577.1"/>
    <property type="molecule type" value="Genomic_DNA"/>
</dbReference>
<evidence type="ECO:0000313" key="2">
    <source>
        <dbReference type="Proteomes" id="UP001454036"/>
    </source>
</evidence>
<evidence type="ECO:0000313" key="1">
    <source>
        <dbReference type="EMBL" id="GAA0144577.1"/>
    </source>
</evidence>
<reference evidence="1 2" key="1">
    <citation type="submission" date="2024-01" db="EMBL/GenBank/DDBJ databases">
        <title>The complete chloroplast genome sequence of Lithospermum erythrorhizon: insights into the phylogenetic relationship among Boraginaceae species and the maternal lineages of purple gromwells.</title>
        <authorList>
            <person name="Okada T."/>
            <person name="Watanabe K."/>
        </authorList>
    </citation>
    <scope>NUCLEOTIDE SEQUENCE [LARGE SCALE GENOMIC DNA]</scope>
</reference>
<name>A0AAV3NYT0_LITER</name>
<comment type="caution">
    <text evidence="1">The sequence shown here is derived from an EMBL/GenBank/DDBJ whole genome shotgun (WGS) entry which is preliminary data.</text>
</comment>
<dbReference type="AlphaFoldDB" id="A0AAV3NYT0"/>
<organism evidence="1 2">
    <name type="scientific">Lithospermum erythrorhizon</name>
    <name type="common">Purple gromwell</name>
    <name type="synonym">Lithospermum officinale var. erythrorhizon</name>
    <dbReference type="NCBI Taxonomy" id="34254"/>
    <lineage>
        <taxon>Eukaryota</taxon>
        <taxon>Viridiplantae</taxon>
        <taxon>Streptophyta</taxon>
        <taxon>Embryophyta</taxon>
        <taxon>Tracheophyta</taxon>
        <taxon>Spermatophyta</taxon>
        <taxon>Magnoliopsida</taxon>
        <taxon>eudicotyledons</taxon>
        <taxon>Gunneridae</taxon>
        <taxon>Pentapetalae</taxon>
        <taxon>asterids</taxon>
        <taxon>lamiids</taxon>
        <taxon>Boraginales</taxon>
        <taxon>Boraginaceae</taxon>
        <taxon>Boraginoideae</taxon>
        <taxon>Lithospermeae</taxon>
        <taxon>Lithospermum</taxon>
    </lineage>
</organism>